<feature type="domain" description="Solute-binding protein family 5" evidence="3">
    <location>
        <begin position="121"/>
        <end position="481"/>
    </location>
</feature>
<dbReference type="PANTHER" id="PTHR30290">
    <property type="entry name" value="PERIPLASMIC BINDING COMPONENT OF ABC TRANSPORTER"/>
    <property type="match status" value="1"/>
</dbReference>
<dbReference type="Pfam" id="PF00496">
    <property type="entry name" value="SBP_bac_5"/>
    <property type="match status" value="1"/>
</dbReference>
<dbReference type="PANTHER" id="PTHR30290:SF38">
    <property type="entry name" value="D,D-DIPEPTIDE-BINDING PERIPLASMIC PROTEIN DDPA-RELATED"/>
    <property type="match status" value="1"/>
</dbReference>
<reference evidence="4" key="1">
    <citation type="submission" date="2020-02" db="EMBL/GenBank/DDBJ databases">
        <authorList>
            <person name="Meier V. D."/>
        </authorList>
    </citation>
    <scope>NUCLEOTIDE SEQUENCE</scope>
    <source>
        <strain evidence="4">AVDCRST_MAG19</strain>
    </source>
</reference>
<protein>
    <recommendedName>
        <fullName evidence="3">Solute-binding protein family 5 domain-containing protein</fullName>
    </recommendedName>
</protein>
<keyword evidence="2" id="KW-0732">Signal</keyword>
<dbReference type="Gene3D" id="3.40.190.10">
    <property type="entry name" value="Periplasmic binding protein-like II"/>
    <property type="match status" value="1"/>
</dbReference>
<evidence type="ECO:0000259" key="3">
    <source>
        <dbReference type="Pfam" id="PF00496"/>
    </source>
</evidence>
<dbReference type="CDD" id="cd08502">
    <property type="entry name" value="PBP2_NikA_DppA_OppA_like_16"/>
    <property type="match status" value="1"/>
</dbReference>
<evidence type="ECO:0000313" key="4">
    <source>
        <dbReference type="EMBL" id="CAA9575416.1"/>
    </source>
</evidence>
<dbReference type="PIRSF" id="PIRSF002741">
    <property type="entry name" value="MppA"/>
    <property type="match status" value="1"/>
</dbReference>
<evidence type="ECO:0000256" key="2">
    <source>
        <dbReference type="ARBA" id="ARBA00022729"/>
    </source>
</evidence>
<evidence type="ECO:0000256" key="1">
    <source>
        <dbReference type="ARBA" id="ARBA00005695"/>
    </source>
</evidence>
<dbReference type="PROSITE" id="PS51318">
    <property type="entry name" value="TAT"/>
    <property type="match status" value="1"/>
</dbReference>
<dbReference type="InterPro" id="IPR030678">
    <property type="entry name" value="Peptide/Ni-bd"/>
</dbReference>
<dbReference type="AlphaFoldDB" id="A0A6J4VG44"/>
<dbReference type="InterPro" id="IPR000914">
    <property type="entry name" value="SBP_5_dom"/>
</dbReference>
<dbReference type="GO" id="GO:0043190">
    <property type="term" value="C:ATP-binding cassette (ABC) transporter complex"/>
    <property type="evidence" value="ECO:0007669"/>
    <property type="project" value="InterPro"/>
</dbReference>
<organism evidence="4">
    <name type="scientific">uncultured Thermomicrobiales bacterium</name>
    <dbReference type="NCBI Taxonomy" id="1645740"/>
    <lineage>
        <taxon>Bacteria</taxon>
        <taxon>Pseudomonadati</taxon>
        <taxon>Thermomicrobiota</taxon>
        <taxon>Thermomicrobia</taxon>
        <taxon>Thermomicrobiales</taxon>
        <taxon>environmental samples</taxon>
    </lineage>
</organism>
<dbReference type="InterPro" id="IPR006311">
    <property type="entry name" value="TAT_signal"/>
</dbReference>
<comment type="similarity">
    <text evidence="1">Belongs to the bacterial solute-binding protein 5 family.</text>
</comment>
<name>A0A6J4VG44_9BACT</name>
<accession>A0A6J4VG44</accession>
<dbReference type="GO" id="GO:1904680">
    <property type="term" value="F:peptide transmembrane transporter activity"/>
    <property type="evidence" value="ECO:0007669"/>
    <property type="project" value="TreeGrafter"/>
</dbReference>
<dbReference type="InterPro" id="IPR039424">
    <property type="entry name" value="SBP_5"/>
</dbReference>
<dbReference type="GO" id="GO:0030288">
    <property type="term" value="C:outer membrane-bounded periplasmic space"/>
    <property type="evidence" value="ECO:0007669"/>
    <property type="project" value="UniProtKB-ARBA"/>
</dbReference>
<dbReference type="GO" id="GO:0015833">
    <property type="term" value="P:peptide transport"/>
    <property type="evidence" value="ECO:0007669"/>
    <property type="project" value="TreeGrafter"/>
</dbReference>
<dbReference type="Gene3D" id="3.10.105.10">
    <property type="entry name" value="Dipeptide-binding Protein, Domain 3"/>
    <property type="match status" value="1"/>
</dbReference>
<dbReference type="SUPFAM" id="SSF53850">
    <property type="entry name" value="Periplasmic binding protein-like II"/>
    <property type="match status" value="1"/>
</dbReference>
<sequence length="569" mass="61982">MSRRTGKAASAVGRGVGALLAEWEQGQLSRRSVLRRAAGLGLGVPALAALAAHAGTGQVSAAVLRAAQDDPSSGTPGGTLRVATIGEPPHLDEHQSTAELIAVLGYCAYEGLFTYDATYQPIPELVETHTVSGDGLTHTMTLRKGVTFHNGEALKAADAIASVQRWGRISGVGKRLMAKTRELAQIDDATLEFRLSEPYGTILTALAHNTQACTIHPKSILDAAGDQPITDSARYVGTGPYRLVEWQRDAAMRFERFDGYRSAPGEAPVGYGGKKYAYVDRIEFVPVPDEAARVAGLQAGDYHLALDVGNDQYEILRDAPGVVAEILTPTNWDVFFLNWKAPLMGNLAMRQAVQAALDHTPILQSGRGGDEFIRLDPGLMMQQTPWHTTAGQEHYNVNDPALAKQKLQEAGYTGTPIRFMTTQEYSYMYGEAIVAKQQLEAAGMVVDLQVIDWATLLERRAKPEEWDIFSTGHGFVPDPSQISYVGQMNEYPGWWSSEGSLALAAQLLAAADFDTRKGLFDRIQTAHYTEIPAIKIGDSSNVSFRSDAIGGWDGQFERGIKFWNLWLNE</sequence>
<proteinExistence type="inferred from homology"/>
<dbReference type="EMBL" id="CADCWL010000178">
    <property type="protein sequence ID" value="CAA9575416.1"/>
    <property type="molecule type" value="Genomic_DNA"/>
</dbReference>
<gene>
    <name evidence="4" type="ORF">AVDCRST_MAG19-3286</name>
</gene>